<sequence length="92" mass="10575">MVYEDPTPTRLDLPKRGEDVILDADMNPIFKGSPEEVADMVRSYSPDYQDLVTVFRGQVTRIMSVDEYLQTMDLLSETLTDIPPLPKRPWNT</sequence>
<dbReference type="OrthoDB" id="38637at10239"/>
<evidence type="ECO:0000313" key="1">
    <source>
        <dbReference type="EMBL" id="AOZ65031.1"/>
    </source>
</evidence>
<dbReference type="RefSeq" id="YP_009596740.1">
    <property type="nucleotide sequence ID" value="NC_041889.1"/>
</dbReference>
<dbReference type="GeneID" id="40072339"/>
<evidence type="ECO:0000313" key="2">
    <source>
        <dbReference type="Proteomes" id="UP000221790"/>
    </source>
</evidence>
<dbReference type="EMBL" id="KX670790">
    <property type="protein sequence ID" value="AOZ65031.1"/>
    <property type="molecule type" value="Genomic_DNA"/>
</dbReference>
<keyword evidence="2" id="KW-1185">Reference proteome</keyword>
<reference evidence="1" key="1">
    <citation type="submission" date="2018-02" db="EMBL/GenBank/DDBJ databases">
        <authorList>
            <person name="Bhuiyan S."/>
            <person name="Garcia C."/>
            <person name="Cox E.C."/>
            <person name="Ali D.J."/>
            <person name="Quadri S.Y."/>
            <person name="Layton S.R."/>
            <person name="Benjamin R.C."/>
            <person name="Hughes L.E."/>
            <person name="Garlena R.A."/>
            <person name="Russell D.A."/>
            <person name="Pope W.H."/>
            <person name="Jacobs-Sera D."/>
            <person name="Hendrix R.W."/>
            <person name="Hatfull G.F."/>
        </authorList>
    </citation>
    <scope>NUCLEOTIDE SEQUENCE</scope>
</reference>
<protein>
    <submittedName>
        <fullName evidence="1">Uncharacterized protein</fullName>
    </submittedName>
</protein>
<organism evidence="1 2">
    <name type="scientific">Streptomyces phage Rima</name>
    <dbReference type="NCBI Taxonomy" id="1897525"/>
    <lineage>
        <taxon>Viruses</taxon>
        <taxon>Duplodnaviria</taxon>
        <taxon>Heunggongvirae</taxon>
        <taxon>Uroviricota</taxon>
        <taxon>Caudoviricetes</taxon>
        <taxon>Rimavirus</taxon>
        <taxon>Rimavirus rima</taxon>
    </lineage>
</organism>
<accession>A0A1I9SDV4</accession>
<gene>
    <name evidence="1" type="primary">79</name>
    <name evidence="1" type="ORF">SEA_RIMA_79</name>
</gene>
<dbReference type="Proteomes" id="UP000221790">
    <property type="component" value="Segment"/>
</dbReference>
<dbReference type="KEGG" id="vg:40072339"/>
<name>A0A1I9SDV4_9CAUD</name>
<proteinExistence type="predicted"/>